<evidence type="ECO:0000256" key="10">
    <source>
        <dbReference type="ARBA" id="ARBA00042309"/>
    </source>
</evidence>
<dbReference type="AlphaFoldDB" id="H2LNT0"/>
<reference evidence="15 16" key="1">
    <citation type="journal article" date="2007" name="Nature">
        <title>The medaka draft genome and insights into vertebrate genome evolution.</title>
        <authorList>
            <person name="Kasahara M."/>
            <person name="Naruse K."/>
            <person name="Sasaki S."/>
            <person name="Nakatani Y."/>
            <person name="Qu W."/>
            <person name="Ahsan B."/>
            <person name="Yamada T."/>
            <person name="Nagayasu Y."/>
            <person name="Doi K."/>
            <person name="Kasai Y."/>
            <person name="Jindo T."/>
            <person name="Kobayashi D."/>
            <person name="Shimada A."/>
            <person name="Toyoda A."/>
            <person name="Kuroki Y."/>
            <person name="Fujiyama A."/>
            <person name="Sasaki T."/>
            <person name="Shimizu A."/>
            <person name="Asakawa S."/>
            <person name="Shimizu N."/>
            <person name="Hashimoto S."/>
            <person name="Yang J."/>
            <person name="Lee Y."/>
            <person name="Matsushima K."/>
            <person name="Sugano S."/>
            <person name="Sakaizumi M."/>
            <person name="Narita T."/>
            <person name="Ohishi K."/>
            <person name="Haga S."/>
            <person name="Ohta F."/>
            <person name="Nomoto H."/>
            <person name="Nogata K."/>
            <person name="Morishita T."/>
            <person name="Endo T."/>
            <person name="Shin-I T."/>
            <person name="Takeda H."/>
            <person name="Morishita S."/>
            <person name="Kohara Y."/>
        </authorList>
    </citation>
    <scope>NUCLEOTIDE SEQUENCE [LARGE SCALE GENOMIC DNA]</scope>
    <source>
        <strain evidence="15 16">Hd-rR</strain>
    </source>
</reference>
<comment type="pathway">
    <text evidence="1">Siderophore biosynthesis.</text>
</comment>
<reference evidence="15" key="2">
    <citation type="submission" date="2025-08" db="UniProtKB">
        <authorList>
            <consortium name="Ensembl"/>
        </authorList>
    </citation>
    <scope>IDENTIFICATION</scope>
    <source>
        <strain evidence="15">Hd-rR</strain>
    </source>
</reference>
<dbReference type="GO" id="GO:0003858">
    <property type="term" value="F:3-hydroxybutyrate dehydrogenase activity"/>
    <property type="evidence" value="ECO:0000318"/>
    <property type="project" value="GO_Central"/>
</dbReference>
<dbReference type="GO" id="GO:0019290">
    <property type="term" value="P:siderophore biosynthetic process"/>
    <property type="evidence" value="ECO:0000318"/>
    <property type="project" value="GO_Central"/>
</dbReference>
<protein>
    <recommendedName>
        <fullName evidence="8">Dehydrogenase/reductase SDR family member 6</fullName>
        <ecNumber evidence="6">1.1.1.104</ecNumber>
        <ecNumber evidence="7">1.1.1.30</ecNumber>
    </recommendedName>
    <alternativeName>
        <fullName evidence="12">(R)-beta-hydroxybutyrate dehydrogenase</fullName>
    </alternativeName>
    <alternativeName>
        <fullName evidence="10">3-hydroxybutyrate dehydrogenase type 2</fullName>
    </alternativeName>
    <alternativeName>
        <fullName evidence="13">4-oxo-L-proline reductase</fullName>
    </alternativeName>
    <alternativeName>
        <fullName evidence="11">Oxidoreductase UCPA</fullName>
    </alternativeName>
    <alternativeName>
        <fullName evidence="9">Short chain dehydrogenase/reductase family 15C member 1</fullName>
    </alternativeName>
</protein>
<dbReference type="PANTHER" id="PTHR43477:SF4">
    <property type="entry name" value="DEHYDROGENASE_REDUCTASE SDR FAMILY MEMBER 6"/>
    <property type="match status" value="1"/>
</dbReference>
<dbReference type="GO" id="GO:0005737">
    <property type="term" value="C:cytoplasm"/>
    <property type="evidence" value="ECO:0000318"/>
    <property type="project" value="GO_Central"/>
</dbReference>
<dbReference type="EC" id="1.1.1.30" evidence="7"/>
<dbReference type="PANTHER" id="PTHR43477">
    <property type="entry name" value="DIHYDROANTICAPSIN 7-DEHYDROGENASE"/>
    <property type="match status" value="1"/>
</dbReference>
<dbReference type="Bgee" id="ENSORLG00000006131">
    <property type="expression patterns" value="Expressed in mesonephros and 14 other cell types or tissues"/>
</dbReference>
<evidence type="ECO:0000256" key="6">
    <source>
        <dbReference type="ARBA" id="ARBA00038956"/>
    </source>
</evidence>
<reference evidence="15" key="3">
    <citation type="submission" date="2025-09" db="UniProtKB">
        <authorList>
            <consortium name="Ensembl"/>
        </authorList>
    </citation>
    <scope>IDENTIFICATION</scope>
    <source>
        <strain evidence="15">Hd-rR</strain>
    </source>
</reference>
<evidence type="ECO:0000256" key="11">
    <source>
        <dbReference type="ARBA" id="ARBA00042565"/>
    </source>
</evidence>
<dbReference type="InParanoid" id="H2LNT0"/>
<comment type="similarity">
    <text evidence="2">Belongs to the short-chain dehydrogenases/reductases (SDR) family.</text>
</comment>
<dbReference type="EC" id="1.1.1.104" evidence="6"/>
<evidence type="ECO:0000256" key="12">
    <source>
        <dbReference type="ARBA" id="ARBA00043083"/>
    </source>
</evidence>
<dbReference type="InterPro" id="IPR002347">
    <property type="entry name" value="SDR_fam"/>
</dbReference>
<dbReference type="InterPro" id="IPR036291">
    <property type="entry name" value="NAD(P)-bd_dom_sf"/>
</dbReference>
<evidence type="ECO:0000256" key="1">
    <source>
        <dbReference type="ARBA" id="ARBA00004924"/>
    </source>
</evidence>
<comment type="pathway">
    <text evidence="5">Amino-acid metabolism.</text>
</comment>
<dbReference type="GO" id="GO:0016617">
    <property type="term" value="F:4-oxoproline reductase activity"/>
    <property type="evidence" value="ECO:0007669"/>
    <property type="project" value="UniProtKB-EC"/>
</dbReference>
<comment type="catalytic activity">
    <reaction evidence="14">
        <text>(R)-3-hydroxybutanoate + NAD(+) = acetoacetate + NADH + H(+)</text>
        <dbReference type="Rhea" id="RHEA:20521"/>
        <dbReference type="ChEBI" id="CHEBI:10983"/>
        <dbReference type="ChEBI" id="CHEBI:13705"/>
        <dbReference type="ChEBI" id="CHEBI:15378"/>
        <dbReference type="ChEBI" id="CHEBI:57540"/>
        <dbReference type="ChEBI" id="CHEBI:57945"/>
        <dbReference type="EC" id="1.1.1.30"/>
    </reaction>
</comment>
<dbReference type="HOGENOM" id="CLU_010194_1_0_1"/>
<evidence type="ECO:0000256" key="8">
    <source>
        <dbReference type="ARBA" id="ARBA00039194"/>
    </source>
</evidence>
<evidence type="ECO:0000256" key="2">
    <source>
        <dbReference type="ARBA" id="ARBA00006484"/>
    </source>
</evidence>
<name>H2LNT0_ORYLA</name>
<evidence type="ECO:0000256" key="9">
    <source>
        <dbReference type="ARBA" id="ARBA00041727"/>
    </source>
</evidence>
<evidence type="ECO:0000256" key="5">
    <source>
        <dbReference type="ARBA" id="ARBA00034698"/>
    </source>
</evidence>
<dbReference type="Ensembl" id="ENSORLT00000007710.2">
    <property type="protein sequence ID" value="ENSORLP00000007709.2"/>
    <property type="gene ID" value="ENSORLG00000006131.2"/>
</dbReference>
<dbReference type="STRING" id="8090.ENSORLP00000007709"/>
<organism evidence="15 16">
    <name type="scientific">Oryzias latipes</name>
    <name type="common">Japanese rice fish</name>
    <name type="synonym">Japanese killifish</name>
    <dbReference type="NCBI Taxonomy" id="8090"/>
    <lineage>
        <taxon>Eukaryota</taxon>
        <taxon>Metazoa</taxon>
        <taxon>Chordata</taxon>
        <taxon>Craniata</taxon>
        <taxon>Vertebrata</taxon>
        <taxon>Euteleostomi</taxon>
        <taxon>Actinopterygii</taxon>
        <taxon>Neopterygii</taxon>
        <taxon>Teleostei</taxon>
        <taxon>Neoteleostei</taxon>
        <taxon>Acanthomorphata</taxon>
        <taxon>Ovalentaria</taxon>
        <taxon>Atherinomorphae</taxon>
        <taxon>Beloniformes</taxon>
        <taxon>Adrianichthyidae</taxon>
        <taxon>Oryziinae</taxon>
        <taxon>Oryzias</taxon>
    </lineage>
</organism>
<evidence type="ECO:0000313" key="16">
    <source>
        <dbReference type="Proteomes" id="UP000001038"/>
    </source>
</evidence>
<accession>H2LNT0</accession>
<evidence type="ECO:0000256" key="13">
    <source>
        <dbReference type="ARBA" id="ARBA00043199"/>
    </source>
</evidence>
<evidence type="ECO:0000256" key="14">
    <source>
        <dbReference type="ARBA" id="ARBA00049550"/>
    </source>
</evidence>
<sequence>MGRLDGKVIVLSDATQGIGRAAAIAFANEGAQVTATDINGEKLKKLEGIRGIRTKVVDVTKKEEVEALAQEHAHVDVVFNVAVCVCVPLSFSLENSPTYLFL</sequence>
<dbReference type="InterPro" id="IPR051122">
    <property type="entry name" value="SDR_DHRS6-like"/>
</dbReference>
<dbReference type="Gene3D" id="3.40.50.720">
    <property type="entry name" value="NAD(P)-binding Rossmann-like Domain"/>
    <property type="match status" value="1"/>
</dbReference>
<dbReference type="Proteomes" id="UP000001038">
    <property type="component" value="Chromosome 1"/>
</dbReference>
<evidence type="ECO:0000256" key="4">
    <source>
        <dbReference type="ARBA" id="ARBA00023027"/>
    </source>
</evidence>
<evidence type="ECO:0000256" key="7">
    <source>
        <dbReference type="ARBA" id="ARBA00038959"/>
    </source>
</evidence>
<evidence type="ECO:0000256" key="3">
    <source>
        <dbReference type="ARBA" id="ARBA00023002"/>
    </source>
</evidence>
<evidence type="ECO:0000313" key="15">
    <source>
        <dbReference type="Ensembl" id="ENSORLP00000007709.2"/>
    </source>
</evidence>
<dbReference type="SUPFAM" id="SSF51735">
    <property type="entry name" value="NAD(P)-binding Rossmann-fold domains"/>
    <property type="match status" value="1"/>
</dbReference>
<proteinExistence type="inferred from homology"/>
<dbReference type="Pfam" id="PF13561">
    <property type="entry name" value="adh_short_C2"/>
    <property type="match status" value="1"/>
</dbReference>
<dbReference type="GeneTree" id="ENSGT00940000156721"/>
<keyword evidence="16" id="KW-1185">Reference proteome</keyword>
<keyword evidence="3" id="KW-0560">Oxidoreductase</keyword>
<keyword evidence="4" id="KW-0520">NAD</keyword>